<name>A0ABQ6LYI9_9GAMM</name>
<protein>
    <submittedName>
        <fullName evidence="3">Amidohydrolase</fullName>
    </submittedName>
</protein>
<feature type="domain" description="Amidohydrolase 3" evidence="2">
    <location>
        <begin position="100"/>
        <end position="584"/>
    </location>
</feature>
<evidence type="ECO:0000259" key="2">
    <source>
        <dbReference type="Pfam" id="PF07969"/>
    </source>
</evidence>
<dbReference type="InterPro" id="IPR013108">
    <property type="entry name" value="Amidohydro_3"/>
</dbReference>
<proteinExistence type="predicted"/>
<reference evidence="3 4" key="1">
    <citation type="submission" date="2023-04" db="EMBL/GenBank/DDBJ databases">
        <title>Marinobulbifer ophiurae gen. nov., sp. Nov., isolate from tissue of brittle star Ophioplocus japonicus.</title>
        <authorList>
            <person name="Kawano K."/>
            <person name="Sawayama S."/>
            <person name="Nakagawa S."/>
        </authorList>
    </citation>
    <scope>NUCLEOTIDE SEQUENCE [LARGE SCALE GENOMIC DNA]</scope>
    <source>
        <strain evidence="3 4">NKW57</strain>
    </source>
</reference>
<dbReference type="Gene3D" id="3.20.20.140">
    <property type="entry name" value="Metal-dependent hydrolases"/>
    <property type="match status" value="1"/>
</dbReference>
<dbReference type="SUPFAM" id="SSF51338">
    <property type="entry name" value="Composite domain of metallo-dependent hydrolases"/>
    <property type="match status" value="1"/>
</dbReference>
<organism evidence="3 4">
    <name type="scientific">Biformimicrobium ophioploci</name>
    <dbReference type="NCBI Taxonomy" id="3036711"/>
    <lineage>
        <taxon>Bacteria</taxon>
        <taxon>Pseudomonadati</taxon>
        <taxon>Pseudomonadota</taxon>
        <taxon>Gammaproteobacteria</taxon>
        <taxon>Cellvibrionales</taxon>
        <taxon>Microbulbiferaceae</taxon>
        <taxon>Biformimicrobium</taxon>
    </lineage>
</organism>
<evidence type="ECO:0000313" key="4">
    <source>
        <dbReference type="Proteomes" id="UP001224392"/>
    </source>
</evidence>
<accession>A0ABQ6LYI9</accession>
<feature type="signal peptide" evidence="1">
    <location>
        <begin position="1"/>
        <end position="22"/>
    </location>
</feature>
<dbReference type="RefSeq" id="WP_285764290.1">
    <property type="nucleotide sequence ID" value="NZ_BSYJ01000003.1"/>
</dbReference>
<dbReference type="SUPFAM" id="SSF51556">
    <property type="entry name" value="Metallo-dependent hydrolases"/>
    <property type="match status" value="1"/>
</dbReference>
<dbReference type="EMBL" id="BSYJ01000003">
    <property type="protein sequence ID" value="GMG87163.1"/>
    <property type="molecule type" value="Genomic_DNA"/>
</dbReference>
<dbReference type="PANTHER" id="PTHR22642">
    <property type="entry name" value="IMIDAZOLONEPROPIONASE"/>
    <property type="match status" value="1"/>
</dbReference>
<dbReference type="InterPro" id="IPR033932">
    <property type="entry name" value="YtcJ-like"/>
</dbReference>
<feature type="chain" id="PRO_5045044231" evidence="1">
    <location>
        <begin position="23"/>
        <end position="588"/>
    </location>
</feature>
<keyword evidence="4" id="KW-1185">Reference proteome</keyword>
<evidence type="ECO:0000256" key="1">
    <source>
        <dbReference type="SAM" id="SignalP"/>
    </source>
</evidence>
<dbReference type="Proteomes" id="UP001224392">
    <property type="component" value="Unassembled WGS sequence"/>
</dbReference>
<dbReference type="CDD" id="cd01300">
    <property type="entry name" value="YtcJ_like"/>
    <property type="match status" value="1"/>
</dbReference>
<dbReference type="PANTHER" id="PTHR22642:SF2">
    <property type="entry name" value="PROTEIN LONG AFTER FAR-RED 3"/>
    <property type="match status" value="1"/>
</dbReference>
<keyword evidence="1" id="KW-0732">Signal</keyword>
<evidence type="ECO:0000313" key="3">
    <source>
        <dbReference type="EMBL" id="GMG87163.1"/>
    </source>
</evidence>
<dbReference type="Gene3D" id="2.30.40.10">
    <property type="entry name" value="Urease, subunit C, domain 1"/>
    <property type="match status" value="1"/>
</dbReference>
<sequence length="588" mass="64501">MLKTGMHWCGAGGLLLLLLVCAGCSRTDDAREPQALRAGQGDTAAAGVEAEVIFFGGEILTMEGERPQYVNAVAIAEGRILFAGDRKGALALRGEGTQMRNLRGRAMLPGFIDAHSHFMFALAMVNQVNIASPPVGKATDIASVISALKAFKAERGLADEDWIVGWGYDPDGLKEKRHITIEDLDPYFPDNKVMLIHVSGHGAVLNSRALEWAGIGENTAAPEGGVIARMPGGTRPAGLVMETAYLPILAKQPKPSEQELLELMDEAQAVYTRNGYTHAQEGFSHIQEMDLLLKAAEQQRLLIDIVSLPNFTEYESWKGKYTFGVYRNRLKFEGIKFTQDGSPQGKTAYVSEPYLTEGPAGEQAWRGKPTQPEADFISQVQQALADGLHVFVHANGDATIDAVIEAVSGAGITAADDRRTIVVHSQFQRPEQLDRYVELGLSPSYFTNHTFFWGEVHLKNIGRDRARFISPVRAAVDQGLVFSNHTDFNVTPLDPFFVMWTAMARQMRNGKVLGADQRVDAYTALQGLTTGPAWQVFEENRKGRIRAGLLADFVILSFNPATASAKNIRNIRVLETIKEGRTVYKAEL</sequence>
<dbReference type="Pfam" id="PF07969">
    <property type="entry name" value="Amidohydro_3"/>
    <property type="match status" value="1"/>
</dbReference>
<comment type="caution">
    <text evidence="3">The sequence shown here is derived from an EMBL/GenBank/DDBJ whole genome shotgun (WGS) entry which is preliminary data.</text>
</comment>
<dbReference type="InterPro" id="IPR032466">
    <property type="entry name" value="Metal_Hydrolase"/>
</dbReference>
<dbReference type="InterPro" id="IPR011059">
    <property type="entry name" value="Metal-dep_hydrolase_composite"/>
</dbReference>
<dbReference type="Gene3D" id="3.10.310.70">
    <property type="match status" value="1"/>
</dbReference>
<gene>
    <name evidence="3" type="ORF">MNKW57_14840</name>
</gene>